<protein>
    <submittedName>
        <fullName evidence="2">SDR family NAD(P)-dependent oxidoreductase</fullName>
    </submittedName>
</protein>
<dbReference type="PANTHER" id="PTHR43157:SF31">
    <property type="entry name" value="PHOSPHATIDYLINOSITOL-GLYCAN BIOSYNTHESIS CLASS F PROTEIN"/>
    <property type="match status" value="1"/>
</dbReference>
<evidence type="ECO:0000313" key="2">
    <source>
        <dbReference type="EMBL" id="MBV4358836.1"/>
    </source>
</evidence>
<organism evidence="2 3">
    <name type="scientific">Pinibacter aurantiacus</name>
    <dbReference type="NCBI Taxonomy" id="2851599"/>
    <lineage>
        <taxon>Bacteria</taxon>
        <taxon>Pseudomonadati</taxon>
        <taxon>Bacteroidota</taxon>
        <taxon>Chitinophagia</taxon>
        <taxon>Chitinophagales</taxon>
        <taxon>Chitinophagaceae</taxon>
        <taxon>Pinibacter</taxon>
    </lineage>
</organism>
<keyword evidence="1" id="KW-0560">Oxidoreductase</keyword>
<comment type="caution">
    <text evidence="2">The sequence shown here is derived from an EMBL/GenBank/DDBJ whole genome shotgun (WGS) entry which is preliminary data.</text>
</comment>
<dbReference type="EMBL" id="JAHSPG010000013">
    <property type="protein sequence ID" value="MBV4358836.1"/>
    <property type="molecule type" value="Genomic_DNA"/>
</dbReference>
<dbReference type="Proteomes" id="UP000812270">
    <property type="component" value="Unassembled WGS sequence"/>
</dbReference>
<keyword evidence="3" id="KW-1185">Reference proteome</keyword>
<proteinExistence type="predicted"/>
<evidence type="ECO:0000313" key="3">
    <source>
        <dbReference type="Proteomes" id="UP000812270"/>
    </source>
</evidence>
<accession>A0A9E2S9G0</accession>
<reference evidence="2" key="1">
    <citation type="submission" date="2021-06" db="EMBL/GenBank/DDBJ databases">
        <authorList>
            <person name="Huq M.A."/>
        </authorList>
    </citation>
    <scope>NUCLEOTIDE SEQUENCE</scope>
    <source>
        <strain evidence="2">MAH-26</strain>
    </source>
</reference>
<dbReference type="Pfam" id="PF00106">
    <property type="entry name" value="adh_short"/>
    <property type="match status" value="1"/>
</dbReference>
<dbReference type="RefSeq" id="WP_217792553.1">
    <property type="nucleotide sequence ID" value="NZ_JAHSPG010000013.1"/>
</dbReference>
<name>A0A9E2S9G0_9BACT</name>
<gene>
    <name evidence="2" type="ORF">KTO63_16845</name>
</gene>
<evidence type="ECO:0000256" key="1">
    <source>
        <dbReference type="ARBA" id="ARBA00023002"/>
    </source>
</evidence>
<sequence length="294" mass="32805">MENKIILVTGATDGIGKITATSLAEQGHTVIVHGRNKQKAETVLNEIISKTGNKKIDILIADMLSLADVKRAAEEFEQKYPKLDVLVNNAGAIFSKNRETTTEGFEKTITLNLMAPTLLMLSLEKALEKSSSARIINMYSAMHKRGGKPDFSDFQLEKSYKPDRAYGLSKLYLVWATRHFAKLLKEKGIKNITVNGTHPGAVATNFGQEPDKGFLINTIFKVALRFMPKPEVGAVSSIYLATSPEVEKITGEFFDPKNKIEKPDDKYYSTANEQIVWDYCMSILQPYLSQNSFL</sequence>
<dbReference type="InterPro" id="IPR002347">
    <property type="entry name" value="SDR_fam"/>
</dbReference>
<dbReference type="PANTHER" id="PTHR43157">
    <property type="entry name" value="PHOSPHATIDYLINOSITOL-GLYCAN BIOSYNTHESIS CLASS F PROTEIN-RELATED"/>
    <property type="match status" value="1"/>
</dbReference>
<dbReference type="AlphaFoldDB" id="A0A9E2S9G0"/>
<dbReference type="GO" id="GO:0016491">
    <property type="term" value="F:oxidoreductase activity"/>
    <property type="evidence" value="ECO:0007669"/>
    <property type="project" value="UniProtKB-KW"/>
</dbReference>